<dbReference type="GO" id="GO:0009097">
    <property type="term" value="P:isoleucine biosynthetic process"/>
    <property type="evidence" value="ECO:0007669"/>
    <property type="project" value="UniProtKB-UniPathway"/>
</dbReference>
<dbReference type="CDD" id="cd07035">
    <property type="entry name" value="TPP_PYR_POX_like"/>
    <property type="match status" value="1"/>
</dbReference>
<keyword evidence="12 14" id="KW-0100">Branched-chain amino acid biosynthesis</keyword>
<comment type="similarity">
    <text evidence="3 14">Belongs to the TPP enzyme family.</text>
</comment>
<evidence type="ECO:0000256" key="8">
    <source>
        <dbReference type="ARBA" id="ARBA00022723"/>
    </source>
</evidence>
<keyword evidence="5 14" id="KW-0028">Amino-acid biosynthesis</keyword>
<evidence type="ECO:0000256" key="13">
    <source>
        <dbReference type="ARBA" id="ARBA00048670"/>
    </source>
</evidence>
<keyword evidence="7 14" id="KW-0808">Transferase</keyword>
<organism evidence="18 19">
    <name type="scientific">candidate division WOR-1 bacterium DG_54_3</name>
    <dbReference type="NCBI Taxonomy" id="1703775"/>
    <lineage>
        <taxon>Bacteria</taxon>
        <taxon>Bacillati</taxon>
        <taxon>Saganbacteria</taxon>
    </lineage>
</organism>
<dbReference type="InterPro" id="IPR012001">
    <property type="entry name" value="Thiamin_PyroP_enz_TPP-bd_dom"/>
</dbReference>
<dbReference type="Pfam" id="PF02776">
    <property type="entry name" value="TPP_enzyme_N"/>
    <property type="match status" value="1"/>
</dbReference>
<dbReference type="Pfam" id="PF02775">
    <property type="entry name" value="TPP_enzyme_C"/>
    <property type="match status" value="1"/>
</dbReference>
<comment type="catalytic activity">
    <reaction evidence="13 14">
        <text>2 pyruvate + H(+) = (2S)-2-acetolactate + CO2</text>
        <dbReference type="Rhea" id="RHEA:25249"/>
        <dbReference type="ChEBI" id="CHEBI:15361"/>
        <dbReference type="ChEBI" id="CHEBI:15378"/>
        <dbReference type="ChEBI" id="CHEBI:16526"/>
        <dbReference type="ChEBI" id="CHEBI:58476"/>
        <dbReference type="EC" id="2.2.1.6"/>
    </reaction>
</comment>
<evidence type="ECO:0000256" key="11">
    <source>
        <dbReference type="ARBA" id="ARBA00023052"/>
    </source>
</evidence>
<evidence type="ECO:0000313" key="19">
    <source>
        <dbReference type="Proteomes" id="UP000051861"/>
    </source>
</evidence>
<comment type="cofactor">
    <cofactor evidence="14">
        <name>Mg(2+)</name>
        <dbReference type="ChEBI" id="CHEBI:18420"/>
    </cofactor>
    <text evidence="14">Binds 1 Mg(2+) ion per subunit.</text>
</comment>
<dbReference type="InterPro" id="IPR000399">
    <property type="entry name" value="TPP-bd_CS"/>
</dbReference>
<evidence type="ECO:0000259" key="15">
    <source>
        <dbReference type="Pfam" id="PF00205"/>
    </source>
</evidence>
<dbReference type="SUPFAM" id="SSF52467">
    <property type="entry name" value="DHS-like NAD/FAD-binding domain"/>
    <property type="match status" value="1"/>
</dbReference>
<sequence length="558" mass="61264">MELTGAEALIESLKKEGVEHIFGYPGGAVLPIYDALYKEKAIQHILTRHEQGAAHAADGYARVTGKVGVCMATSGPGATNLITGIATAYMDSIPIVAITGQVATALIGRDSFQEADVTGITQPITKHNYLVKNAEDIPQIIKEAFHIAKSGRPGPVVIDIAKDAQTKKFKFKYPDKIDLPGYKPTLKGHPRQIKAAAKMISICQRPVIYAGGGIIISGATKELKEFAEKMNIPVTTTMMGLGAFPDDHELALHMLGMHGTAYANYAVQECDLLIAIGARFDDRVTGHLATFAPKAKHIHIDIDPAEIGKNVQVDVPIVGDAKQTLRDLIAKVEIERGKHEAWLKQIEEWKKKYPLTYKKGKYLKPQYVVEMIYQVTKGEAIICTEVGQNQMWAAQYYKFNKPRTWVSSGGLGTMGYGFPAAIGAQVGKPDAIVFDIAGDGSIQMNIQEMVTAVNNKLPIKIAVLNNCYLGMVRQWQELLYEKRYSATDLYNNPDLVKVAEAFGAAAMRITKPEEVKKALEKALKIKDRPVLMDFAVNKEENVFPFVPPGQAINEMLID</sequence>
<comment type="pathway">
    <text evidence="2 14">Amino-acid biosynthesis; L-valine biosynthesis; L-valine from pyruvate: step 1/4.</text>
</comment>
<dbReference type="EC" id="2.2.1.6" evidence="4 14"/>
<protein>
    <recommendedName>
        <fullName evidence="4 14">Acetolactate synthase</fullName>
        <ecNumber evidence="4 14">2.2.1.6</ecNumber>
    </recommendedName>
</protein>
<proteinExistence type="inferred from homology"/>
<dbReference type="InterPro" id="IPR029035">
    <property type="entry name" value="DHS-like_NAD/FAD-binding_dom"/>
</dbReference>
<dbReference type="UniPathway" id="UPA00049">
    <property type="reaction ID" value="UER00059"/>
</dbReference>
<keyword evidence="11 14" id="KW-0786">Thiamine pyrophosphate</keyword>
<keyword evidence="8 14" id="KW-0479">Metal-binding</keyword>
<dbReference type="GO" id="GO:0005948">
    <property type="term" value="C:acetolactate synthase complex"/>
    <property type="evidence" value="ECO:0007669"/>
    <property type="project" value="TreeGrafter"/>
</dbReference>
<dbReference type="InterPro" id="IPR011766">
    <property type="entry name" value="TPP_enzyme_TPP-bd"/>
</dbReference>
<dbReference type="Pfam" id="PF00205">
    <property type="entry name" value="TPP_enzyme_M"/>
    <property type="match status" value="1"/>
</dbReference>
<evidence type="ECO:0000256" key="9">
    <source>
        <dbReference type="ARBA" id="ARBA00022827"/>
    </source>
</evidence>
<evidence type="ECO:0000256" key="2">
    <source>
        <dbReference type="ARBA" id="ARBA00005025"/>
    </source>
</evidence>
<evidence type="ECO:0000256" key="6">
    <source>
        <dbReference type="ARBA" id="ARBA00022630"/>
    </source>
</evidence>
<evidence type="ECO:0000256" key="7">
    <source>
        <dbReference type="ARBA" id="ARBA00022679"/>
    </source>
</evidence>
<feature type="domain" description="Thiamine pyrophosphate enzyme TPP-binding" evidence="16">
    <location>
        <begin position="386"/>
        <end position="533"/>
    </location>
</feature>
<evidence type="ECO:0000256" key="5">
    <source>
        <dbReference type="ARBA" id="ARBA00022605"/>
    </source>
</evidence>
<dbReference type="PROSITE" id="PS00187">
    <property type="entry name" value="TPP_ENZYMES"/>
    <property type="match status" value="1"/>
</dbReference>
<evidence type="ECO:0000256" key="14">
    <source>
        <dbReference type="RuleBase" id="RU003591"/>
    </source>
</evidence>
<dbReference type="GO" id="GO:0009099">
    <property type="term" value="P:L-valine biosynthetic process"/>
    <property type="evidence" value="ECO:0007669"/>
    <property type="project" value="UniProtKB-UniPathway"/>
</dbReference>
<dbReference type="FunFam" id="3.40.50.970:FF:000007">
    <property type="entry name" value="Acetolactate synthase"/>
    <property type="match status" value="1"/>
</dbReference>
<comment type="cofactor">
    <cofactor evidence="14">
        <name>thiamine diphosphate</name>
        <dbReference type="ChEBI" id="CHEBI:58937"/>
    </cofactor>
    <text evidence="14">Binds 1 thiamine pyrophosphate per subunit.</text>
</comment>
<evidence type="ECO:0000256" key="1">
    <source>
        <dbReference type="ARBA" id="ARBA00004974"/>
    </source>
</evidence>
<evidence type="ECO:0000259" key="17">
    <source>
        <dbReference type="Pfam" id="PF02776"/>
    </source>
</evidence>
<comment type="caution">
    <text evidence="18">The sequence shown here is derived from an EMBL/GenBank/DDBJ whole genome shotgun (WGS) entry which is preliminary data.</text>
</comment>
<dbReference type="Gene3D" id="3.40.50.1220">
    <property type="entry name" value="TPP-binding domain"/>
    <property type="match status" value="1"/>
</dbReference>
<evidence type="ECO:0000256" key="10">
    <source>
        <dbReference type="ARBA" id="ARBA00022842"/>
    </source>
</evidence>
<keyword evidence="6" id="KW-0285">Flavoprotein</keyword>
<gene>
    <name evidence="18" type="ORF">AMJ44_07935</name>
</gene>
<dbReference type="CDD" id="cd02015">
    <property type="entry name" value="TPP_AHAS"/>
    <property type="match status" value="1"/>
</dbReference>
<dbReference type="NCBIfam" id="TIGR00118">
    <property type="entry name" value="acolac_lg"/>
    <property type="match status" value="1"/>
</dbReference>
<dbReference type="GO" id="GO:0000287">
    <property type="term" value="F:magnesium ion binding"/>
    <property type="evidence" value="ECO:0007669"/>
    <property type="project" value="UniProtKB-UniRule"/>
</dbReference>
<keyword evidence="9" id="KW-0274">FAD</keyword>
<evidence type="ECO:0000256" key="12">
    <source>
        <dbReference type="ARBA" id="ARBA00023304"/>
    </source>
</evidence>
<dbReference type="GO" id="GO:0050660">
    <property type="term" value="F:flavin adenine dinucleotide binding"/>
    <property type="evidence" value="ECO:0007669"/>
    <property type="project" value="InterPro"/>
</dbReference>
<dbReference type="SUPFAM" id="SSF52518">
    <property type="entry name" value="Thiamin diphosphate-binding fold (THDP-binding)"/>
    <property type="match status" value="2"/>
</dbReference>
<dbReference type="FunFam" id="3.40.50.1220:FF:000008">
    <property type="entry name" value="Acetolactate synthase"/>
    <property type="match status" value="1"/>
</dbReference>
<dbReference type="PANTHER" id="PTHR18968:SF13">
    <property type="entry name" value="ACETOLACTATE SYNTHASE CATALYTIC SUBUNIT, MITOCHONDRIAL"/>
    <property type="match status" value="1"/>
</dbReference>
<dbReference type="InterPro" id="IPR045229">
    <property type="entry name" value="TPP_enz"/>
</dbReference>
<dbReference type="Gene3D" id="3.40.50.970">
    <property type="match status" value="2"/>
</dbReference>
<reference evidence="18 19" key="1">
    <citation type="journal article" date="2015" name="Microbiome">
        <title>Genomic resolution of linkages in carbon, nitrogen, and sulfur cycling among widespread estuary sediment bacteria.</title>
        <authorList>
            <person name="Baker B.J."/>
            <person name="Lazar C.S."/>
            <person name="Teske A.P."/>
            <person name="Dick G.J."/>
        </authorList>
    </citation>
    <scope>NUCLEOTIDE SEQUENCE [LARGE SCALE GENOMIC DNA]</scope>
    <source>
        <strain evidence="18">DG_54_3</strain>
    </source>
</reference>
<dbReference type="InterPro" id="IPR012000">
    <property type="entry name" value="Thiamin_PyroP_enz_cen_dom"/>
</dbReference>
<dbReference type="EMBL" id="LIZX01000073">
    <property type="protein sequence ID" value="KPJ66732.1"/>
    <property type="molecule type" value="Genomic_DNA"/>
</dbReference>
<accession>A0A0S7XXY6</accession>
<dbReference type="PATRIC" id="fig|1703775.3.peg.3122"/>
<dbReference type="GO" id="GO:0003984">
    <property type="term" value="F:acetolactate synthase activity"/>
    <property type="evidence" value="ECO:0007669"/>
    <property type="project" value="UniProtKB-EC"/>
</dbReference>
<dbReference type="AlphaFoldDB" id="A0A0S7XXY6"/>
<dbReference type="PANTHER" id="PTHR18968">
    <property type="entry name" value="THIAMINE PYROPHOSPHATE ENZYMES"/>
    <property type="match status" value="1"/>
</dbReference>
<evidence type="ECO:0000256" key="3">
    <source>
        <dbReference type="ARBA" id="ARBA00007812"/>
    </source>
</evidence>
<name>A0A0S7XXY6_UNCSA</name>
<dbReference type="UniPathway" id="UPA00047">
    <property type="reaction ID" value="UER00055"/>
</dbReference>
<feature type="domain" description="Thiamine pyrophosphate enzyme N-terminal TPP-binding" evidence="17">
    <location>
        <begin position="4"/>
        <end position="118"/>
    </location>
</feature>
<dbReference type="FunFam" id="3.40.50.970:FF:000016">
    <property type="entry name" value="Acetolactate synthase"/>
    <property type="match status" value="1"/>
</dbReference>
<dbReference type="InterPro" id="IPR039368">
    <property type="entry name" value="AHAS_TPP"/>
</dbReference>
<keyword evidence="10 14" id="KW-0460">Magnesium</keyword>
<evidence type="ECO:0000313" key="18">
    <source>
        <dbReference type="EMBL" id="KPJ66732.1"/>
    </source>
</evidence>
<dbReference type="InterPro" id="IPR029061">
    <property type="entry name" value="THDP-binding"/>
</dbReference>
<evidence type="ECO:0000256" key="4">
    <source>
        <dbReference type="ARBA" id="ARBA00013145"/>
    </source>
</evidence>
<dbReference type="InterPro" id="IPR012846">
    <property type="entry name" value="Acetolactate_synth_lsu"/>
</dbReference>
<dbReference type="Proteomes" id="UP000051861">
    <property type="component" value="Unassembled WGS sequence"/>
</dbReference>
<dbReference type="GO" id="GO:0030976">
    <property type="term" value="F:thiamine pyrophosphate binding"/>
    <property type="evidence" value="ECO:0007669"/>
    <property type="project" value="UniProtKB-UniRule"/>
</dbReference>
<feature type="domain" description="Thiamine pyrophosphate enzyme central" evidence="15">
    <location>
        <begin position="193"/>
        <end position="328"/>
    </location>
</feature>
<evidence type="ECO:0000259" key="16">
    <source>
        <dbReference type="Pfam" id="PF02775"/>
    </source>
</evidence>
<comment type="pathway">
    <text evidence="1 14">Amino-acid biosynthesis; L-isoleucine biosynthesis; L-isoleucine from 2-oxobutanoate: step 1/4.</text>
</comment>